<sequence length="402" mass="44053">MDPQIRRMPTHRSKFTRAAPSARSARGGSRVSAHAAPHEVAFPGGGLLTLVISLTLFAMPVSAQQPSAADEVRIGQVYARRLESQYKLVKDPAAVERVARVGSAVAAESDRPELPYTFKILDLDIPNALSLPGGFIYVTKGLLAFVRSDHELAAVLAHEVTHAAHRHQLQMIRRSNEAAFWTLLVAVLSRDAAIAVGAQLVGVGLMSGYSRDLEREADLTGISYLMKTSYTPVAMLTLMERLAHEEQLQPRQDAGAFADHPTAQERVAYIEADLKRRGIPLLRRPAANYLKMIVRTVPEQGRQVGEILVNFLVVLRLPDPARVGTIAGRLDRFFDADPDPSEVTVLRAADGWEIVGGRILLMTLTPDDAAFLGVPADDAAGQLQARLQWVIQQDLRMRQFNG</sequence>
<dbReference type="GO" id="GO:0046872">
    <property type="term" value="F:metal ion binding"/>
    <property type="evidence" value="ECO:0007669"/>
    <property type="project" value="UniProtKB-KW"/>
</dbReference>
<organism evidence="9 10">
    <name type="scientific">Candidatus Segetimicrobium genomatis</name>
    <dbReference type="NCBI Taxonomy" id="2569760"/>
    <lineage>
        <taxon>Bacteria</taxon>
        <taxon>Bacillati</taxon>
        <taxon>Candidatus Sysuimicrobiota</taxon>
        <taxon>Candidatus Sysuimicrobiia</taxon>
        <taxon>Candidatus Sysuimicrobiales</taxon>
        <taxon>Candidatus Segetimicrobiaceae</taxon>
        <taxon>Candidatus Segetimicrobium</taxon>
    </lineage>
</organism>
<dbReference type="PANTHER" id="PTHR22726:SF1">
    <property type="entry name" value="METALLOENDOPEPTIDASE OMA1, MITOCHONDRIAL"/>
    <property type="match status" value="1"/>
</dbReference>
<protein>
    <recommendedName>
        <fullName evidence="8">Peptidase M48 domain-containing protein</fullName>
    </recommendedName>
</protein>
<evidence type="ECO:0000256" key="5">
    <source>
        <dbReference type="ARBA" id="ARBA00023049"/>
    </source>
</evidence>
<evidence type="ECO:0000259" key="8">
    <source>
        <dbReference type="Pfam" id="PF01435"/>
    </source>
</evidence>
<dbReference type="EMBL" id="VBAP01000015">
    <property type="protein sequence ID" value="TMI76642.1"/>
    <property type="molecule type" value="Genomic_DNA"/>
</dbReference>
<evidence type="ECO:0000256" key="7">
    <source>
        <dbReference type="SAM" id="MobiDB-lite"/>
    </source>
</evidence>
<keyword evidence="2" id="KW-0479">Metal-binding</keyword>
<dbReference type="PANTHER" id="PTHR22726">
    <property type="entry name" value="METALLOENDOPEPTIDASE OMA1"/>
    <property type="match status" value="1"/>
</dbReference>
<comment type="similarity">
    <text evidence="6">Belongs to the peptidase M48 family.</text>
</comment>
<keyword evidence="5 6" id="KW-0482">Metalloprotease</keyword>
<reference evidence="9 10" key="1">
    <citation type="journal article" date="2019" name="Nat. Microbiol.">
        <title>Mediterranean grassland soil C-N compound turnover is dependent on rainfall and depth, and is mediated by genomically divergent microorganisms.</title>
        <authorList>
            <person name="Diamond S."/>
            <person name="Andeer P.F."/>
            <person name="Li Z."/>
            <person name="Crits-Christoph A."/>
            <person name="Burstein D."/>
            <person name="Anantharaman K."/>
            <person name="Lane K.R."/>
            <person name="Thomas B.C."/>
            <person name="Pan C."/>
            <person name="Northen T.R."/>
            <person name="Banfield J.F."/>
        </authorList>
    </citation>
    <scope>NUCLEOTIDE SEQUENCE [LARGE SCALE GENOMIC DNA]</scope>
    <source>
        <strain evidence="9">NP_8</strain>
    </source>
</reference>
<accession>A0A537J006</accession>
<dbReference type="Gene3D" id="3.30.2010.10">
    <property type="entry name" value="Metalloproteases ('zincins'), catalytic domain"/>
    <property type="match status" value="1"/>
</dbReference>
<comment type="cofactor">
    <cofactor evidence="6">
        <name>Zn(2+)</name>
        <dbReference type="ChEBI" id="CHEBI:29105"/>
    </cofactor>
    <text evidence="6">Binds 1 zinc ion per subunit.</text>
</comment>
<keyword evidence="4 6" id="KW-0862">Zinc</keyword>
<feature type="compositionally biased region" description="Low complexity" evidence="7">
    <location>
        <begin position="17"/>
        <end position="32"/>
    </location>
</feature>
<evidence type="ECO:0000313" key="10">
    <source>
        <dbReference type="Proteomes" id="UP000318834"/>
    </source>
</evidence>
<comment type="caution">
    <text evidence="9">The sequence shown here is derived from an EMBL/GenBank/DDBJ whole genome shotgun (WGS) entry which is preliminary data.</text>
</comment>
<dbReference type="GO" id="GO:0051603">
    <property type="term" value="P:proteolysis involved in protein catabolic process"/>
    <property type="evidence" value="ECO:0007669"/>
    <property type="project" value="TreeGrafter"/>
</dbReference>
<gene>
    <name evidence="9" type="ORF">E6H05_03065</name>
</gene>
<evidence type="ECO:0000256" key="1">
    <source>
        <dbReference type="ARBA" id="ARBA00022670"/>
    </source>
</evidence>
<proteinExistence type="inferred from homology"/>
<feature type="region of interest" description="Disordered" evidence="7">
    <location>
        <begin position="1"/>
        <end position="32"/>
    </location>
</feature>
<evidence type="ECO:0000256" key="6">
    <source>
        <dbReference type="RuleBase" id="RU003983"/>
    </source>
</evidence>
<name>A0A537J006_9BACT</name>
<dbReference type="GO" id="GO:0016020">
    <property type="term" value="C:membrane"/>
    <property type="evidence" value="ECO:0007669"/>
    <property type="project" value="TreeGrafter"/>
</dbReference>
<dbReference type="GO" id="GO:0004222">
    <property type="term" value="F:metalloendopeptidase activity"/>
    <property type="evidence" value="ECO:0007669"/>
    <property type="project" value="InterPro"/>
</dbReference>
<evidence type="ECO:0000256" key="3">
    <source>
        <dbReference type="ARBA" id="ARBA00022801"/>
    </source>
</evidence>
<keyword evidence="1 6" id="KW-0645">Protease</keyword>
<dbReference type="Proteomes" id="UP000318834">
    <property type="component" value="Unassembled WGS sequence"/>
</dbReference>
<keyword evidence="3 6" id="KW-0378">Hydrolase</keyword>
<feature type="domain" description="Peptidase M48" evidence="8">
    <location>
        <begin position="96"/>
        <end position="271"/>
    </location>
</feature>
<dbReference type="InterPro" id="IPR001915">
    <property type="entry name" value="Peptidase_M48"/>
</dbReference>
<dbReference type="InterPro" id="IPR051156">
    <property type="entry name" value="Mito/Outer_Membr_Metalloprot"/>
</dbReference>
<dbReference type="AlphaFoldDB" id="A0A537J006"/>
<dbReference type="Pfam" id="PF01435">
    <property type="entry name" value="Peptidase_M48"/>
    <property type="match status" value="1"/>
</dbReference>
<evidence type="ECO:0000256" key="2">
    <source>
        <dbReference type="ARBA" id="ARBA00022723"/>
    </source>
</evidence>
<evidence type="ECO:0000313" key="9">
    <source>
        <dbReference type="EMBL" id="TMI76642.1"/>
    </source>
</evidence>
<evidence type="ECO:0000256" key="4">
    <source>
        <dbReference type="ARBA" id="ARBA00022833"/>
    </source>
</evidence>